<proteinExistence type="predicted"/>
<comment type="caution">
    <text evidence="1">The sequence shown here is derived from an EMBL/GenBank/DDBJ whole genome shotgun (WGS) entry which is preliminary data.</text>
</comment>
<dbReference type="EMBL" id="JANFFA010000004">
    <property type="protein sequence ID" value="MDQ2095305.1"/>
    <property type="molecule type" value="Genomic_DNA"/>
</dbReference>
<dbReference type="AlphaFoldDB" id="A0AAJ1U816"/>
<reference evidence="1" key="2">
    <citation type="submission" date="2023-04" db="EMBL/GenBank/DDBJ databases">
        <title>'Rhodoalgimonas zhirmunskyi' gen. nov., isolated from a red alga.</title>
        <authorList>
            <person name="Nedashkovskaya O.I."/>
            <person name="Otstavnykh N.Y."/>
            <person name="Bystritskaya E.P."/>
            <person name="Balabanova L.A."/>
            <person name="Isaeva M.P."/>
        </authorList>
    </citation>
    <scope>NUCLEOTIDE SEQUENCE</scope>
    <source>
        <strain evidence="1">10Alg 79</strain>
    </source>
</reference>
<gene>
    <name evidence="1" type="ORF">NOI20_14395</name>
</gene>
<accession>A0AAJ1U816</accession>
<reference evidence="1" key="1">
    <citation type="submission" date="2022-07" db="EMBL/GenBank/DDBJ databases">
        <authorList>
            <person name="Otstavnykh N."/>
            <person name="Isaeva M."/>
            <person name="Bystritskaya E."/>
        </authorList>
    </citation>
    <scope>NUCLEOTIDE SEQUENCE</scope>
    <source>
        <strain evidence="1">10Alg 79</strain>
    </source>
</reference>
<evidence type="ECO:0000313" key="1">
    <source>
        <dbReference type="EMBL" id="MDQ2095305.1"/>
    </source>
</evidence>
<dbReference type="RefSeq" id="WP_317626928.1">
    <property type="nucleotide sequence ID" value="NZ_JANFFA010000004.1"/>
</dbReference>
<protein>
    <submittedName>
        <fullName evidence="1">Uncharacterized protein</fullName>
    </submittedName>
</protein>
<name>A0AAJ1U816_9RHOB</name>
<sequence>METKELIRECAEVAERIEATAPERQHLFHFEFHAILQRMKAKGIEIPAQARALDERLGDAAFEAEHENMPL</sequence>
<dbReference type="Proteomes" id="UP001227162">
    <property type="component" value="Unassembled WGS sequence"/>
</dbReference>
<evidence type="ECO:0000313" key="2">
    <source>
        <dbReference type="Proteomes" id="UP001227162"/>
    </source>
</evidence>
<keyword evidence="2" id="KW-1185">Reference proteome</keyword>
<organism evidence="1 2">
    <name type="scientific">Rhodalgimonas zhirmunskyi</name>
    <dbReference type="NCBI Taxonomy" id="2964767"/>
    <lineage>
        <taxon>Bacteria</taxon>
        <taxon>Pseudomonadati</taxon>
        <taxon>Pseudomonadota</taxon>
        <taxon>Alphaproteobacteria</taxon>
        <taxon>Rhodobacterales</taxon>
        <taxon>Roseobacteraceae</taxon>
        <taxon>Rhodalgimonas</taxon>
    </lineage>
</organism>